<organism evidence="2 3">
    <name type="scientific">Colletotrichum sublineola</name>
    <name type="common">Sorghum anthracnose fungus</name>
    <dbReference type="NCBI Taxonomy" id="1173701"/>
    <lineage>
        <taxon>Eukaryota</taxon>
        <taxon>Fungi</taxon>
        <taxon>Dikarya</taxon>
        <taxon>Ascomycota</taxon>
        <taxon>Pezizomycotina</taxon>
        <taxon>Sordariomycetes</taxon>
        <taxon>Hypocreomycetidae</taxon>
        <taxon>Glomerellales</taxon>
        <taxon>Glomerellaceae</taxon>
        <taxon>Colletotrichum</taxon>
        <taxon>Colletotrichum graminicola species complex</taxon>
    </lineage>
</organism>
<feature type="region of interest" description="Disordered" evidence="1">
    <location>
        <begin position="193"/>
        <end position="224"/>
    </location>
</feature>
<comment type="caution">
    <text evidence="2">The sequence shown here is derived from an EMBL/GenBank/DDBJ whole genome shotgun (WGS) entry which is preliminary data.</text>
</comment>
<dbReference type="OrthoDB" id="5355526at2759"/>
<dbReference type="AlphaFoldDB" id="A0A066Y2F2"/>
<feature type="compositionally biased region" description="Basic residues" evidence="1">
    <location>
        <begin position="206"/>
        <end position="224"/>
    </location>
</feature>
<feature type="compositionally biased region" description="Polar residues" evidence="1">
    <location>
        <begin position="57"/>
        <end position="72"/>
    </location>
</feature>
<dbReference type="EMBL" id="JMSE01000001">
    <property type="protein sequence ID" value="KDN72405.1"/>
    <property type="molecule type" value="Genomic_DNA"/>
</dbReference>
<dbReference type="Proteomes" id="UP000027238">
    <property type="component" value="Unassembled WGS sequence"/>
</dbReference>
<keyword evidence="3" id="KW-1185">Reference proteome</keyword>
<sequence>MVVIDDYVENSPAALSRLQELLDRYSTLRWERPARSVSAKQSDNPQTRDGSGPSGSRRWSTSWADASRQRNLPRNREDSGSVNYGEDPESCNDPRQPPDQTSRKWHISVMLCIPSMRWGTKAHQPDVCAVRSGQGFFRLLRVSHAAYRAQHPWSWLKRVMLLRLIKLELPFQSYSHYRYLFLTKAPTPVRDVPEQAGQHLPVPLTARRHGLQPRASRNRAAHRG</sequence>
<accession>A0A066Y2F2</accession>
<evidence type="ECO:0000313" key="2">
    <source>
        <dbReference type="EMBL" id="KDN72405.1"/>
    </source>
</evidence>
<reference evidence="3" key="1">
    <citation type="journal article" date="2014" name="Genome Announc.">
        <title>Draft genome sequence of Colletotrichum sublineola, a destructive pathogen of cultivated sorghum.</title>
        <authorList>
            <person name="Baroncelli R."/>
            <person name="Sanz-Martin J.M."/>
            <person name="Rech G.E."/>
            <person name="Sukno S.A."/>
            <person name="Thon M.R."/>
        </authorList>
    </citation>
    <scope>NUCLEOTIDE SEQUENCE [LARGE SCALE GENOMIC DNA]</scope>
    <source>
        <strain evidence="3">TX430BB</strain>
    </source>
</reference>
<feature type="compositionally biased region" description="Polar residues" evidence="1">
    <location>
        <begin position="38"/>
        <end position="49"/>
    </location>
</feature>
<proteinExistence type="predicted"/>
<protein>
    <submittedName>
        <fullName evidence="2">Uncharacterized protein</fullName>
    </submittedName>
</protein>
<name>A0A066Y2F2_COLSU</name>
<dbReference type="eggNOG" id="ENOG502SDUN">
    <property type="taxonomic scope" value="Eukaryota"/>
</dbReference>
<evidence type="ECO:0000313" key="3">
    <source>
        <dbReference type="Proteomes" id="UP000027238"/>
    </source>
</evidence>
<feature type="region of interest" description="Disordered" evidence="1">
    <location>
        <begin position="33"/>
        <end position="102"/>
    </location>
</feature>
<gene>
    <name evidence="2" type="ORF">CSUB01_00088</name>
</gene>
<dbReference type="HOGENOM" id="CLU_1234941_0_0_1"/>
<evidence type="ECO:0000256" key="1">
    <source>
        <dbReference type="SAM" id="MobiDB-lite"/>
    </source>
</evidence>
<dbReference type="STRING" id="1173701.A0A066Y2F2"/>